<sequence>MRIIDLSQPLYTGMPVFPGDPKVRVDIVHTRDANGWELRRLELGSHTGTHVDAFSHMHDGGGTLDQMPLSRFFGKARLVWTDSADWPSETGLFFARETGIEAADKLIACKPGFVGGALTEPLQRALLGCGIVTYTDLVNLELLPVDRDFWFYGFPLKIKDGDGSPVRAVAIVADEDKSL</sequence>
<proteinExistence type="predicted"/>
<keyword evidence="1" id="KW-0378">Hydrolase</keyword>
<dbReference type="InterPro" id="IPR037175">
    <property type="entry name" value="KFase_sf"/>
</dbReference>
<dbReference type="PANTHER" id="PTHR31118">
    <property type="entry name" value="CYCLASE-LIKE PROTEIN 2"/>
    <property type="match status" value="1"/>
</dbReference>
<organism evidence="1 2">
    <name type="scientific">Paenibacillus hodogayensis</name>
    <dbReference type="NCBI Taxonomy" id="279208"/>
    <lineage>
        <taxon>Bacteria</taxon>
        <taxon>Bacillati</taxon>
        <taxon>Bacillota</taxon>
        <taxon>Bacilli</taxon>
        <taxon>Bacillales</taxon>
        <taxon>Paenibacillaceae</taxon>
        <taxon>Paenibacillus</taxon>
    </lineage>
</organism>
<gene>
    <name evidence="1" type="ORF">ACFFNY_24010</name>
</gene>
<dbReference type="EMBL" id="JBHMAG010000016">
    <property type="protein sequence ID" value="MFB9754646.1"/>
    <property type="molecule type" value="Genomic_DNA"/>
</dbReference>
<accession>A0ABV5W2J5</accession>
<reference evidence="1 2" key="1">
    <citation type="submission" date="2024-09" db="EMBL/GenBank/DDBJ databases">
        <authorList>
            <person name="Sun Q."/>
            <person name="Mori K."/>
        </authorList>
    </citation>
    <scope>NUCLEOTIDE SEQUENCE [LARGE SCALE GENOMIC DNA]</scope>
    <source>
        <strain evidence="1 2">JCM 12520</strain>
    </source>
</reference>
<dbReference type="RefSeq" id="WP_344909314.1">
    <property type="nucleotide sequence ID" value="NZ_BAAAYO010000008.1"/>
</dbReference>
<dbReference type="Proteomes" id="UP001589619">
    <property type="component" value="Unassembled WGS sequence"/>
</dbReference>
<keyword evidence="2" id="KW-1185">Reference proteome</keyword>
<protein>
    <submittedName>
        <fullName evidence="1">Cyclase family protein</fullName>
        <ecNumber evidence="1">3.5.-.-</ecNumber>
    </submittedName>
</protein>
<evidence type="ECO:0000313" key="1">
    <source>
        <dbReference type="EMBL" id="MFB9754646.1"/>
    </source>
</evidence>
<evidence type="ECO:0000313" key="2">
    <source>
        <dbReference type="Proteomes" id="UP001589619"/>
    </source>
</evidence>
<dbReference type="Gene3D" id="3.50.30.50">
    <property type="entry name" value="Putative cyclase"/>
    <property type="match status" value="2"/>
</dbReference>
<comment type="caution">
    <text evidence="1">The sequence shown here is derived from an EMBL/GenBank/DDBJ whole genome shotgun (WGS) entry which is preliminary data.</text>
</comment>
<dbReference type="PANTHER" id="PTHR31118:SF12">
    <property type="entry name" value="CYCLASE-LIKE PROTEIN 2"/>
    <property type="match status" value="1"/>
</dbReference>
<dbReference type="SUPFAM" id="SSF102198">
    <property type="entry name" value="Putative cyclase"/>
    <property type="match status" value="1"/>
</dbReference>
<dbReference type="GO" id="GO:0016787">
    <property type="term" value="F:hydrolase activity"/>
    <property type="evidence" value="ECO:0007669"/>
    <property type="project" value="UniProtKB-KW"/>
</dbReference>
<dbReference type="Pfam" id="PF04199">
    <property type="entry name" value="Cyclase"/>
    <property type="match status" value="1"/>
</dbReference>
<name>A0ABV5W2J5_9BACL</name>
<dbReference type="EC" id="3.5.-.-" evidence="1"/>
<dbReference type="InterPro" id="IPR007325">
    <property type="entry name" value="KFase/CYL"/>
</dbReference>